<organism evidence="3 4">
    <name type="scientific">[Myrmecia] bisecta</name>
    <dbReference type="NCBI Taxonomy" id="41462"/>
    <lineage>
        <taxon>Eukaryota</taxon>
        <taxon>Viridiplantae</taxon>
        <taxon>Chlorophyta</taxon>
        <taxon>core chlorophytes</taxon>
        <taxon>Trebouxiophyceae</taxon>
        <taxon>Trebouxiales</taxon>
        <taxon>Trebouxiaceae</taxon>
        <taxon>Myrmecia</taxon>
    </lineage>
</organism>
<keyword evidence="4" id="KW-1185">Reference proteome</keyword>
<sequence>MALLITASGSHGVAARSVLQAPGPTNHLSTLLDLLQQNAAKYSMLAQIANNTGLQNTLTYPHNFTFFAPSDAALTAYFTGLAGQLNVPDLVPVNGTWSTSVFKRYGAGVATVIQNGLVLGTYDVYNNGSIYTIPDPVHPASQTTNLPAWGTFPSFNLNGVNVVVHAEAVQPDGKPLNITAGPTFGSGLFLTNKTAFGAATLYASGYRSASGGRAGPTSSFAPNAQPMLA</sequence>
<dbReference type="EMBL" id="JALJOR010000012">
    <property type="protein sequence ID" value="KAK9807862.1"/>
    <property type="molecule type" value="Genomic_DNA"/>
</dbReference>
<reference evidence="3 4" key="1">
    <citation type="journal article" date="2024" name="Nat. Commun.">
        <title>Phylogenomics reveals the evolutionary origins of lichenization in chlorophyte algae.</title>
        <authorList>
            <person name="Puginier C."/>
            <person name="Libourel C."/>
            <person name="Otte J."/>
            <person name="Skaloud P."/>
            <person name="Haon M."/>
            <person name="Grisel S."/>
            <person name="Petersen M."/>
            <person name="Berrin J.G."/>
            <person name="Delaux P.M."/>
            <person name="Dal Grande F."/>
            <person name="Keller J."/>
        </authorList>
    </citation>
    <scope>NUCLEOTIDE SEQUENCE [LARGE SCALE GENOMIC DNA]</scope>
    <source>
        <strain evidence="3 4">SAG 2043</strain>
    </source>
</reference>
<dbReference type="Proteomes" id="UP001489004">
    <property type="component" value="Unassembled WGS sequence"/>
</dbReference>
<evidence type="ECO:0000313" key="3">
    <source>
        <dbReference type="EMBL" id="KAK9807862.1"/>
    </source>
</evidence>
<comment type="caution">
    <text evidence="3">The sequence shown here is derived from an EMBL/GenBank/DDBJ whole genome shotgun (WGS) entry which is preliminary data.</text>
</comment>
<dbReference type="InterPro" id="IPR036378">
    <property type="entry name" value="FAS1_dom_sf"/>
</dbReference>
<evidence type="ECO:0000259" key="2">
    <source>
        <dbReference type="Pfam" id="PF02469"/>
    </source>
</evidence>
<evidence type="ECO:0000313" key="4">
    <source>
        <dbReference type="Proteomes" id="UP001489004"/>
    </source>
</evidence>
<proteinExistence type="predicted"/>
<feature type="domain" description="FAS1" evidence="2">
    <location>
        <begin position="41"/>
        <end position="77"/>
    </location>
</feature>
<dbReference type="AlphaFoldDB" id="A0AAW1PGZ6"/>
<gene>
    <name evidence="3" type="ORF">WJX72_011572</name>
</gene>
<dbReference type="InterPro" id="IPR000782">
    <property type="entry name" value="FAS1_domain"/>
</dbReference>
<evidence type="ECO:0000256" key="1">
    <source>
        <dbReference type="SAM" id="MobiDB-lite"/>
    </source>
</evidence>
<dbReference type="Pfam" id="PF02469">
    <property type="entry name" value="Fasciclin"/>
    <property type="match status" value="1"/>
</dbReference>
<feature type="region of interest" description="Disordered" evidence="1">
    <location>
        <begin position="209"/>
        <end position="229"/>
    </location>
</feature>
<name>A0AAW1PGZ6_9CHLO</name>
<dbReference type="Gene3D" id="2.30.180.10">
    <property type="entry name" value="FAS1 domain"/>
    <property type="match status" value="1"/>
</dbReference>
<protein>
    <recommendedName>
        <fullName evidence="2">FAS1 domain-containing protein</fullName>
    </recommendedName>
</protein>
<dbReference type="SUPFAM" id="SSF82153">
    <property type="entry name" value="FAS1 domain"/>
    <property type="match status" value="1"/>
</dbReference>
<accession>A0AAW1PGZ6</accession>